<organism evidence="1 2">
    <name type="scientific">Aspergillus minisclerotigenes</name>
    <dbReference type="NCBI Taxonomy" id="656917"/>
    <lineage>
        <taxon>Eukaryota</taxon>
        <taxon>Fungi</taxon>
        <taxon>Dikarya</taxon>
        <taxon>Ascomycota</taxon>
        <taxon>Pezizomycotina</taxon>
        <taxon>Eurotiomycetes</taxon>
        <taxon>Eurotiomycetidae</taxon>
        <taxon>Eurotiales</taxon>
        <taxon>Aspergillaceae</taxon>
        <taxon>Aspergillus</taxon>
        <taxon>Aspergillus subgen. Circumdati</taxon>
    </lineage>
</organism>
<proteinExistence type="predicted"/>
<gene>
    <name evidence="1" type="ORF">BDV30DRAFT_210009</name>
</gene>
<sequence>MMMEAASHLFCEVGVLKIPRQLGASTVRFLRSIINSTMGSTREKPIVRLPLKQDKCT</sequence>
<dbReference type="EMBL" id="ML732793">
    <property type="protein sequence ID" value="KAB8273731.1"/>
    <property type="molecule type" value="Genomic_DNA"/>
</dbReference>
<name>A0A5N6J4D4_9EURO</name>
<protein>
    <submittedName>
        <fullName evidence="1">Uncharacterized protein</fullName>
    </submittedName>
</protein>
<reference evidence="1 2" key="1">
    <citation type="submission" date="2019-04" db="EMBL/GenBank/DDBJ databases">
        <title>Fungal friends and foes A comparative genomics study of 23 Aspergillus species from section Flavi.</title>
        <authorList>
            <consortium name="DOE Joint Genome Institute"/>
            <person name="Kjaerbolling I."/>
            <person name="Vesth T.C."/>
            <person name="Frisvad J.C."/>
            <person name="Nybo J.L."/>
            <person name="Theobald S."/>
            <person name="Kildgaard S."/>
            <person name="Petersen T.I."/>
            <person name="Kuo A."/>
            <person name="Sato A."/>
            <person name="Lyhne E.K."/>
            <person name="Kogle M.E."/>
            <person name="Wiebenga A."/>
            <person name="Kun R.S."/>
            <person name="Lubbers R.J."/>
            <person name="Makela M.R."/>
            <person name="Barry K."/>
            <person name="Chovatia M."/>
            <person name="Clum A."/>
            <person name="Daum C."/>
            <person name="Haridas S."/>
            <person name="He G."/>
            <person name="LaButti K."/>
            <person name="Lipzen A."/>
            <person name="Mondo S."/>
            <person name="Pangilinan J."/>
            <person name="Riley R."/>
            <person name="Salamov A."/>
            <person name="Simmons B.A."/>
            <person name="Magnuson J.K."/>
            <person name="Henrissat B."/>
            <person name="Mortensen U.H."/>
            <person name="Larsen T.O."/>
            <person name="De vries R.P."/>
            <person name="Grigoriev I.V."/>
            <person name="Machida M."/>
            <person name="Baker S.E."/>
            <person name="Andersen M.R."/>
        </authorList>
    </citation>
    <scope>NUCLEOTIDE SEQUENCE [LARGE SCALE GENOMIC DNA]</scope>
    <source>
        <strain evidence="1 2">CBS 117635</strain>
    </source>
</reference>
<keyword evidence="2" id="KW-1185">Reference proteome</keyword>
<accession>A0A5N6J4D4</accession>
<dbReference type="AlphaFoldDB" id="A0A5N6J4D4"/>
<evidence type="ECO:0000313" key="2">
    <source>
        <dbReference type="Proteomes" id="UP000326289"/>
    </source>
</evidence>
<evidence type="ECO:0000313" key="1">
    <source>
        <dbReference type="EMBL" id="KAB8273731.1"/>
    </source>
</evidence>
<dbReference type="Proteomes" id="UP000326289">
    <property type="component" value="Unassembled WGS sequence"/>
</dbReference>